<dbReference type="InterPro" id="IPR053247">
    <property type="entry name" value="GPCR_GPR1/git3-like"/>
</dbReference>
<feature type="region of interest" description="Disordered" evidence="1">
    <location>
        <begin position="419"/>
        <end position="501"/>
    </location>
</feature>
<evidence type="ECO:0008006" key="5">
    <source>
        <dbReference type="Google" id="ProtNLM"/>
    </source>
</evidence>
<keyword evidence="2" id="KW-1133">Transmembrane helix</keyword>
<accession>A0AAD6GBX9</accession>
<evidence type="ECO:0000256" key="1">
    <source>
        <dbReference type="SAM" id="MobiDB-lite"/>
    </source>
</evidence>
<organism evidence="3 4">
    <name type="scientific">Penicillium frequentans</name>
    <dbReference type="NCBI Taxonomy" id="3151616"/>
    <lineage>
        <taxon>Eukaryota</taxon>
        <taxon>Fungi</taxon>
        <taxon>Dikarya</taxon>
        <taxon>Ascomycota</taxon>
        <taxon>Pezizomycotina</taxon>
        <taxon>Eurotiomycetes</taxon>
        <taxon>Eurotiomycetidae</taxon>
        <taxon>Eurotiales</taxon>
        <taxon>Aspergillaceae</taxon>
        <taxon>Penicillium</taxon>
    </lineage>
</organism>
<dbReference type="PANTHER" id="PTHR42058">
    <property type="entry name" value="G_PROTEIN_RECEP_F2_4 DOMAIN-CONTAINING PROTEIN"/>
    <property type="match status" value="1"/>
</dbReference>
<name>A0AAD6GBX9_9EURO</name>
<feature type="transmembrane region" description="Helical" evidence="2">
    <location>
        <begin position="134"/>
        <end position="156"/>
    </location>
</feature>
<evidence type="ECO:0000313" key="3">
    <source>
        <dbReference type="EMBL" id="KAJ5533315.1"/>
    </source>
</evidence>
<feature type="transmembrane region" description="Helical" evidence="2">
    <location>
        <begin position="219"/>
        <end position="242"/>
    </location>
</feature>
<dbReference type="Proteomes" id="UP001220324">
    <property type="component" value="Unassembled WGS sequence"/>
</dbReference>
<dbReference type="EMBL" id="JAQIZZ010000007">
    <property type="protein sequence ID" value="KAJ5533315.1"/>
    <property type="molecule type" value="Genomic_DNA"/>
</dbReference>
<gene>
    <name evidence="3" type="ORF">N7494_009867</name>
</gene>
<reference evidence="3 4" key="1">
    <citation type="journal article" date="2023" name="IMA Fungus">
        <title>Comparative genomic study of the Penicillium genus elucidates a diverse pangenome and 15 lateral gene transfer events.</title>
        <authorList>
            <person name="Petersen C."/>
            <person name="Sorensen T."/>
            <person name="Nielsen M.R."/>
            <person name="Sondergaard T.E."/>
            <person name="Sorensen J.L."/>
            <person name="Fitzpatrick D.A."/>
            <person name="Frisvad J.C."/>
            <person name="Nielsen K.L."/>
        </authorList>
    </citation>
    <scope>NUCLEOTIDE SEQUENCE [LARGE SCALE GENOMIC DNA]</scope>
    <source>
        <strain evidence="3 4">IBT 35679</strain>
    </source>
</reference>
<dbReference type="AlphaFoldDB" id="A0AAD6GBX9"/>
<feature type="transmembrane region" description="Helical" evidence="2">
    <location>
        <begin position="359"/>
        <end position="385"/>
    </location>
</feature>
<feature type="transmembrane region" description="Helical" evidence="2">
    <location>
        <begin position="290"/>
        <end position="311"/>
    </location>
</feature>
<comment type="caution">
    <text evidence="3">The sequence shown here is derived from an EMBL/GenBank/DDBJ whole genome shotgun (WGS) entry which is preliminary data.</text>
</comment>
<feature type="transmembrane region" description="Helical" evidence="2">
    <location>
        <begin position="177"/>
        <end position="199"/>
    </location>
</feature>
<feature type="transmembrane region" description="Helical" evidence="2">
    <location>
        <begin position="94"/>
        <end position="114"/>
    </location>
</feature>
<sequence length="501" mass="55649">MVDLNGYCPSIFLQESLFPTTGGFIEGRYCEDVSAGNETISCCLPCPLANWRYADNIAQRVQVASWISVAILPLCVFILVSYAVLAPKWTNRHYLSICFTLGICCMEIAFIVPLGSKPNQCYNDITPNDMYSDLSCAFSGSLLLFGGWLVVIWSFIRTIAFHVQVCWEVVLGPKFMWGAFVCGFGIPAIGLAIMLKLTGVSYRFGDICHINIDNGLKDYWIPIMSFAATSLVLQVSTMAYCMHIYLRSLFDKSASTTDNSSGLPSYTSSVRTVSARQAWRRLQRVIQLQWRGVALVLIILGNVIFFAVVFIKLDRDVNPTAANIKKAAPWLLCLAAGGSKEKCKSYASGMGPNEATLLAMVYLLSLVGFWNFILFARPLMFAGWLDFFRRGFARRHEFISVDASDRYANKEGFEMLTTTAKTPEPYPTYNMRSPSPAQMAGRSRSPMASPSPTFDRNVHFGQEAQYVPPSTSFSGPRAPGSSHTSRDWDPSSTFAQGRVSR</sequence>
<keyword evidence="2" id="KW-0472">Membrane</keyword>
<keyword evidence="2" id="KW-0812">Transmembrane</keyword>
<proteinExistence type="predicted"/>
<protein>
    <recommendedName>
        <fullName evidence="5">G-protein coupled receptors family 2 profile 2 domain-containing protein</fullName>
    </recommendedName>
</protein>
<keyword evidence="4" id="KW-1185">Reference proteome</keyword>
<dbReference type="PANTHER" id="PTHR42058:SF1">
    <property type="entry name" value="G-PROTEIN COUPLED RECEPTORS FAMILY 2 PROFILE 2 DOMAIN-CONTAINING PROTEIN"/>
    <property type="match status" value="1"/>
</dbReference>
<feature type="transmembrane region" description="Helical" evidence="2">
    <location>
        <begin position="63"/>
        <end position="85"/>
    </location>
</feature>
<evidence type="ECO:0000313" key="4">
    <source>
        <dbReference type="Proteomes" id="UP001220324"/>
    </source>
</evidence>
<evidence type="ECO:0000256" key="2">
    <source>
        <dbReference type="SAM" id="Phobius"/>
    </source>
</evidence>